<dbReference type="Proteomes" id="UP000215914">
    <property type="component" value="Unassembled WGS sequence"/>
</dbReference>
<keyword evidence="2" id="KW-1185">Reference proteome</keyword>
<sequence>MTFAEDFLGVGKYEGKRLWVWWKSGVLTLFLDGVVVMGGGGRWPELVVAVVHGGSGEVKVGCWKRERERG</sequence>
<protein>
    <submittedName>
        <fullName evidence="1">Uncharacterized protein</fullName>
    </submittedName>
</protein>
<accession>A0A9K3EMZ6</accession>
<evidence type="ECO:0000313" key="1">
    <source>
        <dbReference type="EMBL" id="KAF5774889.1"/>
    </source>
</evidence>
<name>A0A9K3EMZ6_HELAN</name>
<reference evidence="1" key="1">
    <citation type="journal article" date="2017" name="Nature">
        <title>The sunflower genome provides insights into oil metabolism, flowering and Asterid evolution.</title>
        <authorList>
            <person name="Badouin H."/>
            <person name="Gouzy J."/>
            <person name="Grassa C.J."/>
            <person name="Murat F."/>
            <person name="Staton S.E."/>
            <person name="Cottret L."/>
            <person name="Lelandais-Briere C."/>
            <person name="Owens G.L."/>
            <person name="Carrere S."/>
            <person name="Mayjonade B."/>
            <person name="Legrand L."/>
            <person name="Gill N."/>
            <person name="Kane N.C."/>
            <person name="Bowers J.E."/>
            <person name="Hubner S."/>
            <person name="Bellec A."/>
            <person name="Berard A."/>
            <person name="Berges H."/>
            <person name="Blanchet N."/>
            <person name="Boniface M.C."/>
            <person name="Brunel D."/>
            <person name="Catrice O."/>
            <person name="Chaidir N."/>
            <person name="Claudel C."/>
            <person name="Donnadieu C."/>
            <person name="Faraut T."/>
            <person name="Fievet G."/>
            <person name="Helmstetter N."/>
            <person name="King M."/>
            <person name="Knapp S.J."/>
            <person name="Lai Z."/>
            <person name="Le Paslier M.C."/>
            <person name="Lippi Y."/>
            <person name="Lorenzon L."/>
            <person name="Mandel J.R."/>
            <person name="Marage G."/>
            <person name="Marchand G."/>
            <person name="Marquand E."/>
            <person name="Bret-Mestries E."/>
            <person name="Morien E."/>
            <person name="Nambeesan S."/>
            <person name="Nguyen T."/>
            <person name="Pegot-Espagnet P."/>
            <person name="Pouilly N."/>
            <person name="Raftis F."/>
            <person name="Sallet E."/>
            <person name="Schiex T."/>
            <person name="Thomas J."/>
            <person name="Vandecasteele C."/>
            <person name="Vares D."/>
            <person name="Vear F."/>
            <person name="Vautrin S."/>
            <person name="Crespi M."/>
            <person name="Mangin B."/>
            <person name="Burke J.M."/>
            <person name="Salse J."/>
            <person name="Munos S."/>
            <person name="Vincourt P."/>
            <person name="Rieseberg L.H."/>
            <person name="Langlade N.B."/>
        </authorList>
    </citation>
    <scope>NUCLEOTIDE SEQUENCE</scope>
    <source>
        <tissue evidence="1">Leaves</tissue>
    </source>
</reference>
<organism evidence="1 2">
    <name type="scientific">Helianthus annuus</name>
    <name type="common">Common sunflower</name>
    <dbReference type="NCBI Taxonomy" id="4232"/>
    <lineage>
        <taxon>Eukaryota</taxon>
        <taxon>Viridiplantae</taxon>
        <taxon>Streptophyta</taxon>
        <taxon>Embryophyta</taxon>
        <taxon>Tracheophyta</taxon>
        <taxon>Spermatophyta</taxon>
        <taxon>Magnoliopsida</taxon>
        <taxon>eudicotyledons</taxon>
        <taxon>Gunneridae</taxon>
        <taxon>Pentapetalae</taxon>
        <taxon>asterids</taxon>
        <taxon>campanulids</taxon>
        <taxon>Asterales</taxon>
        <taxon>Asteraceae</taxon>
        <taxon>Asteroideae</taxon>
        <taxon>Heliantheae alliance</taxon>
        <taxon>Heliantheae</taxon>
        <taxon>Helianthus</taxon>
    </lineage>
</organism>
<dbReference type="Gramene" id="mRNA:HanXRQr2_Chr13g0605851">
    <property type="protein sequence ID" value="CDS:HanXRQr2_Chr13g0605851.1"/>
    <property type="gene ID" value="HanXRQr2_Chr13g0605851"/>
</dbReference>
<dbReference type="EMBL" id="MNCJ02000328">
    <property type="protein sequence ID" value="KAF5774889.1"/>
    <property type="molecule type" value="Genomic_DNA"/>
</dbReference>
<dbReference type="AlphaFoldDB" id="A0A9K3EMZ6"/>
<proteinExistence type="predicted"/>
<evidence type="ECO:0000313" key="2">
    <source>
        <dbReference type="Proteomes" id="UP000215914"/>
    </source>
</evidence>
<reference evidence="1" key="2">
    <citation type="submission" date="2020-06" db="EMBL/GenBank/DDBJ databases">
        <title>Helianthus annuus Genome sequencing and assembly Release 2.</title>
        <authorList>
            <person name="Gouzy J."/>
            <person name="Langlade N."/>
            <person name="Munos S."/>
        </authorList>
    </citation>
    <scope>NUCLEOTIDE SEQUENCE</scope>
    <source>
        <tissue evidence="1">Leaves</tissue>
    </source>
</reference>
<gene>
    <name evidence="1" type="ORF">HanXRQr2_Chr13g0605851</name>
</gene>
<comment type="caution">
    <text evidence="1">The sequence shown here is derived from an EMBL/GenBank/DDBJ whole genome shotgun (WGS) entry which is preliminary data.</text>
</comment>